<evidence type="ECO:0000313" key="1">
    <source>
        <dbReference type="EMBL" id="SDG25104.1"/>
    </source>
</evidence>
<gene>
    <name evidence="1" type="ORF">SAMN04488589_2507</name>
</gene>
<sequence>MVIFAVSGLLYTNFSPENKIINDADYMIAEEDVQANWDEYKAVTVDVDRLRESLDSGNFSLMLLDEDVNIMIFKSDKTEGYYRGYANGVAANEAEFYCGDNLCSCYVDFGTHFYQISPTGDTAGNETIYVLYMTDYEKEKQRHDKYPIDPLTFEISNEDSLGHNISIEIFDPSNSLIFSENYSISPDEIIVSPDISEVLGRHRYVVILDDDHRFEEFATVARAAELVSSEKLYFNIVNNSESPMDVAVAIA</sequence>
<name>A0A7Z7B0T8_9EURY</name>
<reference evidence="1 2" key="1">
    <citation type="submission" date="2016-10" db="EMBL/GenBank/DDBJ databases">
        <authorList>
            <person name="Varghese N."/>
            <person name="Submissions S."/>
        </authorList>
    </citation>
    <scope>NUCLEOTIDE SEQUENCE [LARGE SCALE GENOMIC DNA]</scope>
    <source>
        <strain evidence="1 2">PL 12/M</strain>
    </source>
</reference>
<proteinExistence type="predicted"/>
<dbReference type="Proteomes" id="UP000199259">
    <property type="component" value="Unassembled WGS sequence"/>
</dbReference>
<organism evidence="1 2">
    <name type="scientific">Methanolobus vulcani</name>
    <dbReference type="NCBI Taxonomy" id="38026"/>
    <lineage>
        <taxon>Archaea</taxon>
        <taxon>Methanobacteriati</taxon>
        <taxon>Methanobacteriota</taxon>
        <taxon>Stenosarchaea group</taxon>
        <taxon>Methanomicrobia</taxon>
        <taxon>Methanosarcinales</taxon>
        <taxon>Methanosarcinaceae</taxon>
        <taxon>Methanolobus</taxon>
    </lineage>
</organism>
<accession>A0A7Z7B0T8</accession>
<protein>
    <submittedName>
        <fullName evidence="1">Uncharacterized protein</fullName>
    </submittedName>
</protein>
<evidence type="ECO:0000313" key="2">
    <source>
        <dbReference type="Proteomes" id="UP000199259"/>
    </source>
</evidence>
<dbReference type="EMBL" id="FNCA01000010">
    <property type="protein sequence ID" value="SDG25104.1"/>
    <property type="molecule type" value="Genomic_DNA"/>
</dbReference>
<dbReference type="AlphaFoldDB" id="A0A7Z7B0T8"/>
<keyword evidence="2" id="KW-1185">Reference proteome</keyword>
<comment type="caution">
    <text evidence="1">The sequence shown here is derived from an EMBL/GenBank/DDBJ whole genome shotgun (WGS) entry which is preliminary data.</text>
</comment>